<feature type="transmembrane region" description="Helical" evidence="15">
    <location>
        <begin position="271"/>
        <end position="289"/>
    </location>
</feature>
<evidence type="ECO:0000256" key="3">
    <source>
        <dbReference type="ARBA" id="ARBA00022448"/>
    </source>
</evidence>
<dbReference type="PROSITE" id="PS01229">
    <property type="entry name" value="COF_2"/>
    <property type="match status" value="1"/>
</dbReference>
<dbReference type="GO" id="GO:0043682">
    <property type="term" value="F:P-type divalent copper transporter activity"/>
    <property type="evidence" value="ECO:0007669"/>
    <property type="project" value="TreeGrafter"/>
</dbReference>
<comment type="subcellular location">
    <subcellularLocation>
        <location evidence="1">Cell membrane</location>
        <topology evidence="1">Multi-pass membrane protein</topology>
    </subcellularLocation>
</comment>
<keyword evidence="14 15" id="KW-0472">Membrane</keyword>
<reference evidence="17 18" key="1">
    <citation type="submission" date="2017-07" db="EMBL/GenBank/DDBJ databases">
        <title>Elstera cyanobacteriorum sp. nov., a novel bacterium isolated from cyanobacterial aggregates in a eutrophic lake.</title>
        <authorList>
            <person name="Cai H."/>
        </authorList>
    </citation>
    <scope>NUCLEOTIDE SEQUENCE [LARGE SCALE GENOMIC DNA]</scope>
    <source>
        <strain evidence="17 18">TH019</strain>
    </source>
</reference>
<feature type="transmembrane region" description="Helical" evidence="15">
    <location>
        <begin position="747"/>
        <end position="766"/>
    </location>
</feature>
<dbReference type="InterPro" id="IPR036163">
    <property type="entry name" value="HMA_dom_sf"/>
</dbReference>
<evidence type="ECO:0000256" key="5">
    <source>
        <dbReference type="ARBA" id="ARBA00022553"/>
    </source>
</evidence>
<dbReference type="InterPro" id="IPR023214">
    <property type="entry name" value="HAD_sf"/>
</dbReference>
<dbReference type="Gene3D" id="3.30.70.100">
    <property type="match status" value="1"/>
</dbReference>
<keyword evidence="12 15" id="KW-1133">Transmembrane helix</keyword>
<dbReference type="Gene3D" id="3.40.1110.10">
    <property type="entry name" value="Calcium-transporting ATPase, cytoplasmic domain N"/>
    <property type="match status" value="1"/>
</dbReference>
<dbReference type="PANTHER" id="PTHR43520:SF5">
    <property type="entry name" value="CATION-TRANSPORTING P-TYPE ATPASE-RELATED"/>
    <property type="match status" value="1"/>
</dbReference>
<keyword evidence="10" id="KW-0460">Magnesium</keyword>
<dbReference type="InterPro" id="IPR059000">
    <property type="entry name" value="ATPase_P-type_domA"/>
</dbReference>
<keyword evidence="11" id="KW-1278">Translocase</keyword>
<dbReference type="PANTHER" id="PTHR43520">
    <property type="entry name" value="ATP7, ISOFORM B"/>
    <property type="match status" value="1"/>
</dbReference>
<proteinExistence type="inferred from homology"/>
<dbReference type="InterPro" id="IPR027256">
    <property type="entry name" value="P-typ_ATPase_IB"/>
</dbReference>
<feature type="transmembrane region" description="Helical" evidence="15">
    <location>
        <begin position="174"/>
        <end position="198"/>
    </location>
</feature>
<feature type="transmembrane region" description="Helical" evidence="15">
    <location>
        <begin position="210"/>
        <end position="227"/>
    </location>
</feature>
<keyword evidence="6 15" id="KW-0812">Transmembrane</keyword>
<dbReference type="GO" id="GO:0005507">
    <property type="term" value="F:copper ion binding"/>
    <property type="evidence" value="ECO:0007669"/>
    <property type="project" value="TreeGrafter"/>
</dbReference>
<feature type="domain" description="HMA" evidence="16">
    <location>
        <begin position="90"/>
        <end position="156"/>
    </location>
</feature>
<dbReference type="GO" id="GO:0055070">
    <property type="term" value="P:copper ion homeostasis"/>
    <property type="evidence" value="ECO:0007669"/>
    <property type="project" value="TreeGrafter"/>
</dbReference>
<evidence type="ECO:0000256" key="1">
    <source>
        <dbReference type="ARBA" id="ARBA00004651"/>
    </source>
</evidence>
<sequence length="798" mass="84413">MTALRAEAVPESPALTACAHCGEPLAASIEPGERFCCHGCAGAYALIHDLGLDQYYARRCLDPDARAPRPEEEGADMAAFVRPGKDTGTASLTVMVDGLQCAACVWLIEAVLAKLPGMLEGRVNMTTSRLRLTWHGTPDDWRRPVEAIEKLGYRLIPFDPQSLKTARDRTSKELLRALAVAGFAAMNIMLLSVGIWAGHVQGMGQATRDLLHWVSALIALPAVLYAGQPFFKSAWAALRQGHTNMDVPVSIGVTLTTLMSLYQTSQGAEHAFFDGVTMLLFFLLVGRVFDHYARGAARAVAEQLLTLRTTAVRVLGKGGTVTTLPADRVAVGDRILVAAGERIGVDGCVVEGTSALDTSLVTGESLPRSVKPGDTVHAGMLNLGAPLTCEATATGDGTLLAEIVRLMEAAESRRSRFIALADRVAKRYAPVVHVTALATFLGWVFGMGAPWQDALYAAVAVLIITCPCALALAVPVVQVLASARLMKRGVLLKSATALERLDGVTDIVFDKTGTLTLGRPVLQAREGYSADLLNRAATLARASRHPLSRALVEAAGPGTARDGVEEIPGLGLRWTSPTGEVRLGSRSFCGGAGAADDSAPELWFTEPGQAPVRFIFTDPLRPDARAVMDALRQQGYRLALLSGDRPVAAQAVAETLGMTDWRGGATPADKVAFLENLRAEGRNVLMVGDGLNDAPALAAATVSLSPTSAADVAQTTADLVFQGEKLAPVLLALDTGRAAQRLARENLLIALVYNLLAVPLAIAGLVTPLIAAAAMSSSSLLVIANSFRLARRRVPWIS</sequence>
<dbReference type="PROSITE" id="PS50846">
    <property type="entry name" value="HMA_2"/>
    <property type="match status" value="1"/>
</dbReference>
<keyword evidence="8 15" id="KW-0547">Nucleotide-binding</keyword>
<dbReference type="NCBIfam" id="TIGR01494">
    <property type="entry name" value="ATPase_P-type"/>
    <property type="match status" value="1"/>
</dbReference>
<accession>A0A255XYU9</accession>
<dbReference type="InterPro" id="IPR018303">
    <property type="entry name" value="ATPase_P-typ_P_site"/>
</dbReference>
<protein>
    <submittedName>
        <fullName evidence="17">Heavy metal translocating P-type ATPase</fullName>
    </submittedName>
</protein>
<evidence type="ECO:0000313" key="17">
    <source>
        <dbReference type="EMBL" id="OYQ21574.1"/>
    </source>
</evidence>
<dbReference type="InterPro" id="IPR006121">
    <property type="entry name" value="HMA_dom"/>
</dbReference>
<dbReference type="EMBL" id="NOXS01000021">
    <property type="protein sequence ID" value="OYQ21574.1"/>
    <property type="molecule type" value="Genomic_DNA"/>
</dbReference>
<dbReference type="SUPFAM" id="SSF81665">
    <property type="entry name" value="Calcium ATPase, transmembrane domain M"/>
    <property type="match status" value="1"/>
</dbReference>
<feature type="transmembrane region" description="Helical" evidence="15">
    <location>
        <begin position="428"/>
        <end position="449"/>
    </location>
</feature>
<dbReference type="SUPFAM" id="SSF81653">
    <property type="entry name" value="Calcium ATPase, transduction domain A"/>
    <property type="match status" value="1"/>
</dbReference>
<comment type="similarity">
    <text evidence="2 15">Belongs to the cation transport ATPase (P-type) (TC 3.A.3) family. Type IB subfamily.</text>
</comment>
<dbReference type="Pfam" id="PF00403">
    <property type="entry name" value="HMA"/>
    <property type="match status" value="1"/>
</dbReference>
<gene>
    <name evidence="17" type="ORF">CHR90_01585</name>
</gene>
<dbReference type="InterPro" id="IPR023299">
    <property type="entry name" value="ATPase_P-typ_cyto_dom_N"/>
</dbReference>
<feature type="transmembrane region" description="Helical" evidence="15">
    <location>
        <begin position="247"/>
        <end position="265"/>
    </location>
</feature>
<keyword evidence="5" id="KW-0597">Phosphoprotein</keyword>
<dbReference type="AlphaFoldDB" id="A0A255XYU9"/>
<evidence type="ECO:0000256" key="13">
    <source>
        <dbReference type="ARBA" id="ARBA00023065"/>
    </source>
</evidence>
<evidence type="ECO:0000256" key="2">
    <source>
        <dbReference type="ARBA" id="ARBA00006024"/>
    </source>
</evidence>
<dbReference type="Gene3D" id="3.40.50.1000">
    <property type="entry name" value="HAD superfamily/HAD-like"/>
    <property type="match status" value="1"/>
</dbReference>
<dbReference type="Pfam" id="PF12156">
    <property type="entry name" value="ATPase-cat_bd"/>
    <property type="match status" value="1"/>
</dbReference>
<dbReference type="NCBIfam" id="TIGR01511">
    <property type="entry name" value="ATPase-IB1_Cu"/>
    <property type="match status" value="1"/>
</dbReference>
<evidence type="ECO:0000256" key="12">
    <source>
        <dbReference type="ARBA" id="ARBA00022989"/>
    </source>
</evidence>
<dbReference type="SUPFAM" id="SSF55008">
    <property type="entry name" value="HMA, heavy metal-associated domain"/>
    <property type="match status" value="1"/>
</dbReference>
<dbReference type="InterPro" id="IPR008250">
    <property type="entry name" value="ATPase_P-typ_transduc_dom_A_sf"/>
</dbReference>
<evidence type="ECO:0000256" key="9">
    <source>
        <dbReference type="ARBA" id="ARBA00022840"/>
    </source>
</evidence>
<dbReference type="InterPro" id="IPR001757">
    <property type="entry name" value="P_typ_ATPase"/>
</dbReference>
<evidence type="ECO:0000256" key="6">
    <source>
        <dbReference type="ARBA" id="ARBA00022692"/>
    </source>
</evidence>
<dbReference type="GO" id="GO:0005886">
    <property type="term" value="C:plasma membrane"/>
    <property type="evidence" value="ECO:0007669"/>
    <property type="project" value="UniProtKB-SubCell"/>
</dbReference>
<dbReference type="InterPro" id="IPR021993">
    <property type="entry name" value="ATPase-cat-bd"/>
</dbReference>
<dbReference type="SUPFAM" id="SSF56784">
    <property type="entry name" value="HAD-like"/>
    <property type="match status" value="1"/>
</dbReference>
<keyword evidence="18" id="KW-1185">Reference proteome</keyword>
<keyword evidence="13" id="KW-0406">Ion transport</keyword>
<dbReference type="GO" id="GO:0005524">
    <property type="term" value="F:ATP binding"/>
    <property type="evidence" value="ECO:0007669"/>
    <property type="project" value="UniProtKB-UniRule"/>
</dbReference>
<name>A0A255XYU9_9PROT</name>
<keyword evidence="7 15" id="KW-0479">Metal-binding</keyword>
<evidence type="ECO:0000256" key="14">
    <source>
        <dbReference type="ARBA" id="ARBA00023136"/>
    </source>
</evidence>
<dbReference type="PRINTS" id="PR00119">
    <property type="entry name" value="CATATPASE"/>
</dbReference>
<dbReference type="InterPro" id="IPR023298">
    <property type="entry name" value="ATPase_P-typ_TM_dom_sf"/>
</dbReference>
<keyword evidence="4 15" id="KW-1003">Cell membrane</keyword>
<dbReference type="InterPro" id="IPR036412">
    <property type="entry name" value="HAD-like_sf"/>
</dbReference>
<evidence type="ECO:0000256" key="15">
    <source>
        <dbReference type="RuleBase" id="RU362081"/>
    </source>
</evidence>
<keyword evidence="3" id="KW-0813">Transport</keyword>
<evidence type="ECO:0000256" key="4">
    <source>
        <dbReference type="ARBA" id="ARBA00022475"/>
    </source>
</evidence>
<dbReference type="OrthoDB" id="9760802at2"/>
<dbReference type="RefSeq" id="WP_094407053.1">
    <property type="nucleotide sequence ID" value="NZ_BMJZ01000010.1"/>
</dbReference>
<dbReference type="Gene3D" id="2.70.150.10">
    <property type="entry name" value="Calcium-transporting ATPase, cytoplasmic transduction domain A"/>
    <property type="match status" value="1"/>
</dbReference>
<keyword evidence="9 15" id="KW-0067">ATP-binding</keyword>
<dbReference type="Pfam" id="PF00702">
    <property type="entry name" value="Hydrolase"/>
    <property type="match status" value="1"/>
</dbReference>
<evidence type="ECO:0000256" key="10">
    <source>
        <dbReference type="ARBA" id="ARBA00022842"/>
    </source>
</evidence>
<dbReference type="PROSITE" id="PS00154">
    <property type="entry name" value="ATPASE_E1_E2"/>
    <property type="match status" value="1"/>
</dbReference>
<organism evidence="17 18">
    <name type="scientific">Elstera cyanobacteriorum</name>
    <dbReference type="NCBI Taxonomy" id="2022747"/>
    <lineage>
        <taxon>Bacteria</taxon>
        <taxon>Pseudomonadati</taxon>
        <taxon>Pseudomonadota</taxon>
        <taxon>Alphaproteobacteria</taxon>
        <taxon>Rhodospirillales</taxon>
        <taxon>Rhodospirillaceae</taxon>
        <taxon>Elstera</taxon>
    </lineage>
</organism>
<evidence type="ECO:0000256" key="8">
    <source>
        <dbReference type="ARBA" id="ARBA00022741"/>
    </source>
</evidence>
<feature type="transmembrane region" description="Helical" evidence="15">
    <location>
        <begin position="455"/>
        <end position="481"/>
    </location>
</feature>
<dbReference type="NCBIfam" id="TIGR01512">
    <property type="entry name" value="ATPase-IB2_Cd"/>
    <property type="match status" value="1"/>
</dbReference>
<comment type="caution">
    <text evidence="17">The sequence shown here is derived from an EMBL/GenBank/DDBJ whole genome shotgun (WGS) entry which is preliminary data.</text>
</comment>
<dbReference type="NCBIfam" id="TIGR01525">
    <property type="entry name" value="ATPase-IB_hvy"/>
    <property type="match status" value="1"/>
</dbReference>
<dbReference type="GO" id="GO:0016887">
    <property type="term" value="F:ATP hydrolysis activity"/>
    <property type="evidence" value="ECO:0007669"/>
    <property type="project" value="InterPro"/>
</dbReference>
<evidence type="ECO:0000256" key="11">
    <source>
        <dbReference type="ARBA" id="ARBA00022967"/>
    </source>
</evidence>
<evidence type="ECO:0000313" key="18">
    <source>
        <dbReference type="Proteomes" id="UP000216361"/>
    </source>
</evidence>
<dbReference type="Proteomes" id="UP000216361">
    <property type="component" value="Unassembled WGS sequence"/>
</dbReference>
<evidence type="ECO:0000256" key="7">
    <source>
        <dbReference type="ARBA" id="ARBA00022723"/>
    </source>
</evidence>
<dbReference type="Pfam" id="PF00122">
    <property type="entry name" value="E1-E2_ATPase"/>
    <property type="match status" value="1"/>
</dbReference>
<evidence type="ECO:0000259" key="16">
    <source>
        <dbReference type="PROSITE" id="PS50846"/>
    </source>
</evidence>
<dbReference type="CDD" id="cd00371">
    <property type="entry name" value="HMA"/>
    <property type="match status" value="1"/>
</dbReference>